<feature type="transmembrane region" description="Helical" evidence="9">
    <location>
        <begin position="93"/>
        <end position="113"/>
    </location>
</feature>
<evidence type="ECO:0000313" key="11">
    <source>
        <dbReference type="Proteomes" id="UP001250214"/>
    </source>
</evidence>
<keyword evidence="3 9" id="KW-0812">Transmembrane</keyword>
<dbReference type="NCBIfam" id="TIGR02210">
    <property type="entry name" value="rodA_shape"/>
    <property type="match status" value="1"/>
</dbReference>
<feature type="transmembrane region" description="Helical" evidence="9">
    <location>
        <begin position="184"/>
        <end position="200"/>
    </location>
</feature>
<dbReference type="PANTHER" id="PTHR30474">
    <property type="entry name" value="CELL CYCLE PROTEIN"/>
    <property type="match status" value="1"/>
</dbReference>
<evidence type="ECO:0000256" key="2">
    <source>
        <dbReference type="ARBA" id="ARBA00004752"/>
    </source>
</evidence>
<dbReference type="EMBL" id="JAVLVT010000005">
    <property type="protein sequence ID" value="MDS1271120.1"/>
    <property type="molecule type" value="Genomic_DNA"/>
</dbReference>
<feature type="transmembrane region" description="Helical" evidence="9">
    <location>
        <begin position="363"/>
        <end position="384"/>
    </location>
</feature>
<dbReference type="PROSITE" id="PS00428">
    <property type="entry name" value="FTSW_RODA_SPOVE"/>
    <property type="match status" value="1"/>
</dbReference>
<accession>A0ABU2H740</accession>
<keyword evidence="11" id="KW-1185">Reference proteome</keyword>
<comment type="caution">
    <text evidence="10">The sequence shown here is derived from an EMBL/GenBank/DDBJ whole genome shotgun (WGS) entry which is preliminary data.</text>
</comment>
<dbReference type="InterPro" id="IPR011923">
    <property type="entry name" value="RodA/MrdB"/>
</dbReference>
<evidence type="ECO:0000256" key="7">
    <source>
        <dbReference type="ARBA" id="ARBA00044770"/>
    </source>
</evidence>
<dbReference type="InterPro" id="IPR018365">
    <property type="entry name" value="Cell_cycle_FtsW-rel_CS"/>
</dbReference>
<evidence type="ECO:0000256" key="5">
    <source>
        <dbReference type="ARBA" id="ARBA00022989"/>
    </source>
</evidence>
<feature type="transmembrane region" description="Helical" evidence="9">
    <location>
        <begin position="205"/>
        <end position="225"/>
    </location>
</feature>
<reference evidence="11" key="1">
    <citation type="submission" date="2023-07" db="EMBL/GenBank/DDBJ databases">
        <title>Novel species in the genus Lipingzhangella isolated from Sambhar Salt Lake.</title>
        <authorList>
            <person name="Jiya N."/>
            <person name="Kajale S."/>
            <person name="Sharma A."/>
        </authorList>
    </citation>
    <scope>NUCLEOTIDE SEQUENCE [LARGE SCALE GENOMIC DNA]</scope>
    <source>
        <strain evidence="11">LS1_29</strain>
    </source>
</reference>
<comment type="pathway">
    <text evidence="2">Cell wall biogenesis; peptidoglycan biosynthesis.</text>
</comment>
<protein>
    <recommendedName>
        <fullName evidence="7">peptidoglycan glycosyltransferase</fullName>
        <ecNumber evidence="7">2.4.99.28</ecNumber>
    </recommendedName>
</protein>
<name>A0ABU2H740_9ACTN</name>
<feature type="transmembrane region" description="Helical" evidence="9">
    <location>
        <begin position="329"/>
        <end position="357"/>
    </location>
</feature>
<keyword evidence="4" id="KW-0133">Cell shape</keyword>
<evidence type="ECO:0000256" key="6">
    <source>
        <dbReference type="ARBA" id="ARBA00023136"/>
    </source>
</evidence>
<gene>
    <name evidence="10" type="primary">rodA</name>
    <name evidence="10" type="ORF">RIF23_12525</name>
</gene>
<dbReference type="InterPro" id="IPR001182">
    <property type="entry name" value="FtsW/RodA"/>
</dbReference>
<dbReference type="Pfam" id="PF01098">
    <property type="entry name" value="FTSW_RODA_SPOVE"/>
    <property type="match status" value="1"/>
</dbReference>
<evidence type="ECO:0000256" key="8">
    <source>
        <dbReference type="ARBA" id="ARBA00049902"/>
    </source>
</evidence>
<keyword evidence="6 9" id="KW-0472">Membrane</keyword>
<proteinExistence type="predicted"/>
<sequence length="392" mass="40531">MAPAGWRGALCRVVAERPRRVDWVLVGAVGLLSILGTLLVWAAGGDTVPGRGTDPQEGDAAALALVQRHATHVAVGAVLCFALAAVDYRMQRAYAPVIYAATLLGLALVLTPLGAEINGSRGWLVVGGVQAQPSELAKVGVILFVAMLLGEPRDGETAPSNRDVLVSLVAVSVPLALVVTQPDLGTALVLAVTFLGMLALSGAPLLWLVGMGLSCVTAALAVWWFDLLQPYQLERVATLIDPTADPAGSGYNANQALIAVGSGGVNGTGLFHGGQTSGHFVPEQHTDFVFTVVAEELGFVGGATVLLLLGVVVWRVLRIGADCEQPFARLVCVGVAVWLLFQSAVNIGMCLGVMPVTGLPLPFLSYGGTATLAQLAAVGLVLGVHARDRGFE</sequence>
<dbReference type="Proteomes" id="UP001250214">
    <property type="component" value="Unassembled WGS sequence"/>
</dbReference>
<organism evidence="10 11">
    <name type="scientific">Lipingzhangella rawalii</name>
    <dbReference type="NCBI Taxonomy" id="2055835"/>
    <lineage>
        <taxon>Bacteria</taxon>
        <taxon>Bacillati</taxon>
        <taxon>Actinomycetota</taxon>
        <taxon>Actinomycetes</taxon>
        <taxon>Streptosporangiales</taxon>
        <taxon>Nocardiopsidaceae</taxon>
        <taxon>Lipingzhangella</taxon>
    </lineage>
</organism>
<dbReference type="PANTHER" id="PTHR30474:SF14">
    <property type="entry name" value="CELL CYCLE PROTEIN"/>
    <property type="match status" value="1"/>
</dbReference>
<feature type="transmembrane region" description="Helical" evidence="9">
    <location>
        <begin position="297"/>
        <end position="317"/>
    </location>
</feature>
<evidence type="ECO:0000313" key="10">
    <source>
        <dbReference type="EMBL" id="MDS1271120.1"/>
    </source>
</evidence>
<comment type="catalytic activity">
    <reaction evidence="8">
        <text>[GlcNAc-(1-&gt;4)-Mur2Ac(oyl-L-Ala-gamma-D-Glu-L-Lys-D-Ala-D-Ala)](n)-di-trans,octa-cis-undecaprenyl diphosphate + beta-D-GlcNAc-(1-&gt;4)-Mur2Ac(oyl-L-Ala-gamma-D-Glu-L-Lys-D-Ala-D-Ala)-di-trans,octa-cis-undecaprenyl diphosphate = [GlcNAc-(1-&gt;4)-Mur2Ac(oyl-L-Ala-gamma-D-Glu-L-Lys-D-Ala-D-Ala)](n+1)-di-trans,octa-cis-undecaprenyl diphosphate + di-trans,octa-cis-undecaprenyl diphosphate + H(+)</text>
        <dbReference type="Rhea" id="RHEA:23708"/>
        <dbReference type="Rhea" id="RHEA-COMP:9602"/>
        <dbReference type="Rhea" id="RHEA-COMP:9603"/>
        <dbReference type="ChEBI" id="CHEBI:15378"/>
        <dbReference type="ChEBI" id="CHEBI:58405"/>
        <dbReference type="ChEBI" id="CHEBI:60033"/>
        <dbReference type="ChEBI" id="CHEBI:78435"/>
        <dbReference type="EC" id="2.4.99.28"/>
    </reaction>
</comment>
<evidence type="ECO:0000256" key="4">
    <source>
        <dbReference type="ARBA" id="ARBA00022960"/>
    </source>
</evidence>
<dbReference type="EC" id="2.4.99.28" evidence="7"/>
<evidence type="ECO:0000256" key="9">
    <source>
        <dbReference type="SAM" id="Phobius"/>
    </source>
</evidence>
<feature type="transmembrane region" description="Helical" evidence="9">
    <location>
        <begin position="69"/>
        <end position="86"/>
    </location>
</feature>
<feature type="transmembrane region" description="Helical" evidence="9">
    <location>
        <begin position="21"/>
        <end position="43"/>
    </location>
</feature>
<evidence type="ECO:0000256" key="3">
    <source>
        <dbReference type="ARBA" id="ARBA00022692"/>
    </source>
</evidence>
<keyword evidence="5 9" id="KW-1133">Transmembrane helix</keyword>
<comment type="subcellular location">
    <subcellularLocation>
        <location evidence="1">Membrane</location>
        <topology evidence="1">Multi-pass membrane protein</topology>
    </subcellularLocation>
</comment>
<evidence type="ECO:0000256" key="1">
    <source>
        <dbReference type="ARBA" id="ARBA00004141"/>
    </source>
</evidence>